<proteinExistence type="predicted"/>
<sequence length="41" mass="4568">MQRTKFGFSHDVSLWRLASEVVEVGGAALPSTLVPRIERRA</sequence>
<protein>
    <submittedName>
        <fullName evidence="1">Uncharacterized protein</fullName>
    </submittedName>
</protein>
<gene>
    <name evidence="1" type="ORF">NK6_5482</name>
</gene>
<dbReference type="EMBL" id="AP014685">
    <property type="protein sequence ID" value="BAR58640.1"/>
    <property type="molecule type" value="Genomic_DNA"/>
</dbReference>
<evidence type="ECO:0000313" key="1">
    <source>
        <dbReference type="EMBL" id="BAR58640.1"/>
    </source>
</evidence>
<accession>A0A0E3VV69</accession>
<organism evidence="1 2">
    <name type="scientific">Bradyrhizobium diazoefficiens</name>
    <dbReference type="NCBI Taxonomy" id="1355477"/>
    <lineage>
        <taxon>Bacteria</taxon>
        <taxon>Pseudomonadati</taxon>
        <taxon>Pseudomonadota</taxon>
        <taxon>Alphaproteobacteria</taxon>
        <taxon>Hyphomicrobiales</taxon>
        <taxon>Nitrobacteraceae</taxon>
        <taxon>Bradyrhizobium</taxon>
    </lineage>
</organism>
<evidence type="ECO:0000313" key="2">
    <source>
        <dbReference type="Proteomes" id="UP000063308"/>
    </source>
</evidence>
<name>A0A0E3VV69_9BRAD</name>
<reference evidence="1 2" key="1">
    <citation type="submission" date="2014-11" db="EMBL/GenBank/DDBJ databases">
        <title>Symbiosis island explosion on the genome of extra-slow-growing strains of soybean bradyrhizobia with massive insertion sequences.</title>
        <authorList>
            <person name="Iida T."/>
            <person name="Minamisawa K."/>
        </authorList>
    </citation>
    <scope>NUCLEOTIDE SEQUENCE [LARGE SCALE GENOMIC DNA]</scope>
    <source>
        <strain evidence="1 2">NK6</strain>
    </source>
</reference>
<dbReference type="AlphaFoldDB" id="A0A0E3VV69"/>
<dbReference type="Proteomes" id="UP000063308">
    <property type="component" value="Chromosome"/>
</dbReference>